<dbReference type="InterPro" id="IPR003661">
    <property type="entry name" value="HisK_dim/P_dom"/>
</dbReference>
<dbReference type="PROSITE" id="PS50110">
    <property type="entry name" value="RESPONSE_REGULATORY"/>
    <property type="match status" value="1"/>
</dbReference>
<feature type="domain" description="PAC" evidence="12">
    <location>
        <begin position="339"/>
        <end position="392"/>
    </location>
</feature>
<feature type="transmembrane region" description="Helical" evidence="8">
    <location>
        <begin position="69"/>
        <end position="91"/>
    </location>
</feature>
<gene>
    <name evidence="13" type="ORF">MNBD_DELTA04-1008</name>
</gene>
<dbReference type="InterPro" id="IPR005467">
    <property type="entry name" value="His_kinase_dom"/>
</dbReference>
<keyword evidence="7" id="KW-0175">Coiled coil</keyword>
<evidence type="ECO:0000256" key="8">
    <source>
        <dbReference type="SAM" id="Phobius"/>
    </source>
</evidence>
<dbReference type="GO" id="GO:0000155">
    <property type="term" value="F:phosphorelay sensor kinase activity"/>
    <property type="evidence" value="ECO:0007669"/>
    <property type="project" value="InterPro"/>
</dbReference>
<dbReference type="SMART" id="SM00387">
    <property type="entry name" value="HATPase_c"/>
    <property type="match status" value="1"/>
</dbReference>
<feature type="domain" description="PAS" evidence="11">
    <location>
        <begin position="262"/>
        <end position="335"/>
    </location>
</feature>
<proteinExistence type="predicted"/>
<dbReference type="PANTHER" id="PTHR43065:SF42">
    <property type="entry name" value="TWO-COMPONENT SENSOR PPRA"/>
    <property type="match status" value="1"/>
</dbReference>
<dbReference type="SUPFAM" id="SSF52172">
    <property type="entry name" value="CheY-like"/>
    <property type="match status" value="1"/>
</dbReference>
<dbReference type="SUPFAM" id="SSF55785">
    <property type="entry name" value="PYP-like sensor domain (PAS domain)"/>
    <property type="match status" value="2"/>
</dbReference>
<dbReference type="InterPro" id="IPR036890">
    <property type="entry name" value="HATPase_C_sf"/>
</dbReference>
<dbReference type="SMART" id="SM00388">
    <property type="entry name" value="HisKA"/>
    <property type="match status" value="1"/>
</dbReference>
<name>A0A3B0VFG2_9ZZZZ</name>
<dbReference type="Pfam" id="PF00072">
    <property type="entry name" value="Response_reg"/>
    <property type="match status" value="1"/>
</dbReference>
<accession>A0A3B0VFG2</accession>
<dbReference type="InterPro" id="IPR000700">
    <property type="entry name" value="PAS-assoc_C"/>
</dbReference>
<feature type="coiled-coil region" evidence="7">
    <location>
        <begin position="106"/>
        <end position="140"/>
    </location>
</feature>
<dbReference type="Gene3D" id="3.30.450.20">
    <property type="entry name" value="PAS domain"/>
    <property type="match status" value="2"/>
</dbReference>
<dbReference type="Gene3D" id="3.40.50.2300">
    <property type="match status" value="1"/>
</dbReference>
<dbReference type="SUPFAM" id="SSF47384">
    <property type="entry name" value="Homodimeric domain of signal transducing histidine kinase"/>
    <property type="match status" value="1"/>
</dbReference>
<keyword evidence="5" id="KW-0067">ATP-binding</keyword>
<dbReference type="PROSITE" id="PS50113">
    <property type="entry name" value="PAC"/>
    <property type="match status" value="2"/>
</dbReference>
<dbReference type="Pfam" id="PF08448">
    <property type="entry name" value="PAS_4"/>
    <property type="match status" value="1"/>
</dbReference>
<keyword evidence="8" id="KW-0472">Membrane</keyword>
<keyword evidence="8" id="KW-0812">Transmembrane</keyword>
<dbReference type="EMBL" id="UOEY01000067">
    <property type="protein sequence ID" value="VAW39033.1"/>
    <property type="molecule type" value="Genomic_DNA"/>
</dbReference>
<dbReference type="GO" id="GO:0006355">
    <property type="term" value="P:regulation of DNA-templated transcription"/>
    <property type="evidence" value="ECO:0007669"/>
    <property type="project" value="InterPro"/>
</dbReference>
<keyword evidence="4" id="KW-0418">Kinase</keyword>
<dbReference type="InterPro" id="IPR004358">
    <property type="entry name" value="Sig_transdc_His_kin-like_C"/>
</dbReference>
<keyword evidence="3" id="KW-0547">Nucleotide-binding</keyword>
<dbReference type="PROSITE" id="PS50112">
    <property type="entry name" value="PAS"/>
    <property type="match status" value="1"/>
</dbReference>
<dbReference type="InterPro" id="IPR000014">
    <property type="entry name" value="PAS"/>
</dbReference>
<keyword evidence="2" id="KW-0808">Transferase</keyword>
<dbReference type="InterPro" id="IPR011006">
    <property type="entry name" value="CheY-like_superfamily"/>
</dbReference>
<evidence type="ECO:0000256" key="3">
    <source>
        <dbReference type="ARBA" id="ARBA00022741"/>
    </source>
</evidence>
<dbReference type="InterPro" id="IPR035965">
    <property type="entry name" value="PAS-like_dom_sf"/>
</dbReference>
<dbReference type="Gene3D" id="1.10.287.130">
    <property type="match status" value="1"/>
</dbReference>
<dbReference type="InterPro" id="IPR013656">
    <property type="entry name" value="PAS_4"/>
</dbReference>
<feature type="transmembrane region" description="Helical" evidence="8">
    <location>
        <begin position="6"/>
        <end position="23"/>
    </location>
</feature>
<protein>
    <recommendedName>
        <fullName evidence="14">Histidine kinase</fullName>
    </recommendedName>
</protein>
<dbReference type="CDD" id="cd00130">
    <property type="entry name" value="PAS"/>
    <property type="match status" value="1"/>
</dbReference>
<sequence length="765" mass="83991">MVILHYLSIFLVCIGALTMAIAIRISLKMNKTIVSEFRGKWSLVTRFMFFFLVGYCAFIAVKLTGVDHFLGLITSLVFLCGALFVLLIINLSRETIDQLDRNRTVIASVNENLRATTLDLEEKIEERIQTEEELRQSKTIIENIFNSSIPICITSINYEIIRANDAYYALFDGPHADGGKIFCYDSRPGSTCHTEDCPIKQIVAGKDQVVGDYLKTDESGKKNYFIITAKPFRNAENELIGIVESFQNITLRKIAEDSLAMEKERLAITLQSIGDGVITTDLNGDIQLLNRVAEDLTGWSYNEAVGQPLEEVFHIVDYATRKRRENPVSEVIASGQTVNIIPGTVLIARDGWERFIADSAAPIFNSNGKILGVVLVFRDISEKRKMESEITKLDKLKSIGLLAGGIAHDFNNLLAAILGNISLARITAGSGSAVDERLIKAEKAVMKAKGLTQQLLTFAKGGAPVKKIISIEKLLRESVIFALRGSNTEYQFKIKPNLRYIEADGGQISQAVNNLIINADQAMPTGGTITIAAENCTLRPHNIVSLPPGDYVKVAIRDKGVGIDEKHLPLIFDPYFTTKEAGSGLGLATVYSIVNRHGGAIKVSSRKNIGTTFTMYLPASAQQTAAANHAHKAIHKGSGNILVMDDDQDVREVAGMMLTELGYAVAFAGDGQEAVRLYQEAMRDRHPFDYVILDLTVPGGMGGEETIKELRKIDPEVKAIVSSGYSSSPIMADFREYGFTAVAVKPYNIDELGRILHEISKRAGG</sequence>
<feature type="domain" description="Histidine kinase" evidence="9">
    <location>
        <begin position="405"/>
        <end position="621"/>
    </location>
</feature>
<evidence type="ECO:0000259" key="11">
    <source>
        <dbReference type="PROSITE" id="PS50112"/>
    </source>
</evidence>
<dbReference type="SMART" id="SM00091">
    <property type="entry name" value="PAS"/>
    <property type="match status" value="1"/>
</dbReference>
<dbReference type="CDD" id="cd00082">
    <property type="entry name" value="HisKA"/>
    <property type="match status" value="1"/>
</dbReference>
<dbReference type="Pfam" id="PF02518">
    <property type="entry name" value="HATPase_c"/>
    <property type="match status" value="1"/>
</dbReference>
<evidence type="ECO:0000313" key="13">
    <source>
        <dbReference type="EMBL" id="VAW39033.1"/>
    </source>
</evidence>
<keyword evidence="6" id="KW-0902">Two-component regulatory system</keyword>
<dbReference type="InterPro" id="IPR003594">
    <property type="entry name" value="HATPase_dom"/>
</dbReference>
<dbReference type="PRINTS" id="PR00344">
    <property type="entry name" value="BCTRLSENSOR"/>
</dbReference>
<evidence type="ECO:0008006" key="14">
    <source>
        <dbReference type="Google" id="ProtNLM"/>
    </source>
</evidence>
<evidence type="ECO:0000256" key="2">
    <source>
        <dbReference type="ARBA" id="ARBA00022679"/>
    </source>
</evidence>
<dbReference type="AlphaFoldDB" id="A0A3B0VFG2"/>
<feature type="transmembrane region" description="Helical" evidence="8">
    <location>
        <begin position="43"/>
        <end position="63"/>
    </location>
</feature>
<dbReference type="SUPFAM" id="SSF55874">
    <property type="entry name" value="ATPase domain of HSP90 chaperone/DNA topoisomerase II/histidine kinase"/>
    <property type="match status" value="1"/>
</dbReference>
<keyword evidence="1" id="KW-0597">Phosphoprotein</keyword>
<evidence type="ECO:0000259" key="9">
    <source>
        <dbReference type="PROSITE" id="PS50109"/>
    </source>
</evidence>
<dbReference type="InterPro" id="IPR013767">
    <property type="entry name" value="PAS_fold"/>
</dbReference>
<feature type="domain" description="Response regulatory" evidence="10">
    <location>
        <begin position="640"/>
        <end position="760"/>
    </location>
</feature>
<evidence type="ECO:0000256" key="1">
    <source>
        <dbReference type="ARBA" id="ARBA00022553"/>
    </source>
</evidence>
<evidence type="ECO:0000256" key="5">
    <source>
        <dbReference type="ARBA" id="ARBA00022840"/>
    </source>
</evidence>
<dbReference type="NCBIfam" id="TIGR00229">
    <property type="entry name" value="sensory_box"/>
    <property type="match status" value="1"/>
</dbReference>
<dbReference type="InterPro" id="IPR001789">
    <property type="entry name" value="Sig_transdc_resp-reg_receiver"/>
</dbReference>
<evidence type="ECO:0000256" key="7">
    <source>
        <dbReference type="SAM" id="Coils"/>
    </source>
</evidence>
<evidence type="ECO:0000259" key="10">
    <source>
        <dbReference type="PROSITE" id="PS50110"/>
    </source>
</evidence>
<dbReference type="Pfam" id="PF00989">
    <property type="entry name" value="PAS"/>
    <property type="match status" value="1"/>
</dbReference>
<evidence type="ECO:0000256" key="6">
    <source>
        <dbReference type="ARBA" id="ARBA00023012"/>
    </source>
</evidence>
<dbReference type="InterPro" id="IPR036097">
    <property type="entry name" value="HisK_dim/P_sf"/>
</dbReference>
<evidence type="ECO:0000256" key="4">
    <source>
        <dbReference type="ARBA" id="ARBA00022777"/>
    </source>
</evidence>
<organism evidence="13">
    <name type="scientific">hydrothermal vent metagenome</name>
    <dbReference type="NCBI Taxonomy" id="652676"/>
    <lineage>
        <taxon>unclassified sequences</taxon>
        <taxon>metagenomes</taxon>
        <taxon>ecological metagenomes</taxon>
    </lineage>
</organism>
<dbReference type="Gene3D" id="3.30.565.10">
    <property type="entry name" value="Histidine kinase-like ATPase, C-terminal domain"/>
    <property type="match status" value="1"/>
</dbReference>
<dbReference type="PANTHER" id="PTHR43065">
    <property type="entry name" value="SENSOR HISTIDINE KINASE"/>
    <property type="match status" value="1"/>
</dbReference>
<feature type="domain" description="PAC" evidence="12">
    <location>
        <begin position="208"/>
        <end position="261"/>
    </location>
</feature>
<reference evidence="13" key="1">
    <citation type="submission" date="2018-06" db="EMBL/GenBank/DDBJ databases">
        <authorList>
            <person name="Zhirakovskaya E."/>
        </authorList>
    </citation>
    <scope>NUCLEOTIDE SEQUENCE</scope>
</reference>
<dbReference type="PROSITE" id="PS50109">
    <property type="entry name" value="HIS_KIN"/>
    <property type="match status" value="1"/>
</dbReference>
<keyword evidence="8" id="KW-1133">Transmembrane helix</keyword>
<dbReference type="GO" id="GO:0005524">
    <property type="term" value="F:ATP binding"/>
    <property type="evidence" value="ECO:0007669"/>
    <property type="project" value="UniProtKB-KW"/>
</dbReference>
<evidence type="ECO:0000259" key="12">
    <source>
        <dbReference type="PROSITE" id="PS50113"/>
    </source>
</evidence>
<dbReference type="SMART" id="SM00448">
    <property type="entry name" value="REC"/>
    <property type="match status" value="1"/>
</dbReference>